<keyword evidence="1" id="KW-0812">Transmembrane</keyword>
<reference evidence="2 4" key="1">
    <citation type="submission" date="2017-11" db="EMBL/GenBank/DDBJ databases">
        <title>Comparitive Functional Genomics of Dry Heat Resistant strains isolated from the Viking Spacecraft.</title>
        <authorList>
            <person name="Seuylemezian A."/>
            <person name="Cooper K."/>
            <person name="Vaishampayan P."/>
        </authorList>
    </citation>
    <scope>NUCLEOTIDE SEQUENCE [LARGE SCALE GENOMIC DNA]</scope>
    <source>
        <strain evidence="2 4">M4.6</strain>
    </source>
</reference>
<feature type="transmembrane region" description="Helical" evidence="1">
    <location>
        <begin position="256"/>
        <end position="272"/>
    </location>
</feature>
<protein>
    <submittedName>
        <fullName evidence="2">Uncharacterized protein</fullName>
    </submittedName>
</protein>
<keyword evidence="5" id="KW-1185">Reference proteome</keyword>
<feature type="transmembrane region" description="Helical" evidence="1">
    <location>
        <begin position="176"/>
        <end position="204"/>
    </location>
</feature>
<dbReference type="Proteomes" id="UP000234951">
    <property type="component" value="Unassembled WGS sequence"/>
</dbReference>
<keyword evidence="1" id="KW-0472">Membrane</keyword>
<feature type="transmembrane region" description="Helical" evidence="1">
    <location>
        <begin position="55"/>
        <end position="72"/>
    </location>
</feature>
<evidence type="ECO:0000256" key="1">
    <source>
        <dbReference type="SAM" id="Phobius"/>
    </source>
</evidence>
<evidence type="ECO:0000313" key="2">
    <source>
        <dbReference type="EMBL" id="PLR82191.1"/>
    </source>
</evidence>
<comment type="caution">
    <text evidence="2">The sequence shown here is derived from an EMBL/GenBank/DDBJ whole genome shotgun (WGS) entry which is preliminary data.</text>
</comment>
<dbReference type="Proteomes" id="UP000235114">
    <property type="component" value="Unassembled WGS sequence"/>
</dbReference>
<name>A0A2N5GKZ9_9BACI</name>
<dbReference type="RefSeq" id="WP_101577907.1">
    <property type="nucleotide sequence ID" value="NZ_PGVA01000028.1"/>
</dbReference>
<dbReference type="AlphaFoldDB" id="A0A2N5GKZ9"/>
<feature type="transmembrane region" description="Helical" evidence="1">
    <location>
        <begin position="92"/>
        <end position="115"/>
    </location>
</feature>
<feature type="transmembrane region" description="Helical" evidence="1">
    <location>
        <begin position="6"/>
        <end position="25"/>
    </location>
</feature>
<reference evidence="3 5" key="2">
    <citation type="submission" date="2017-12" db="EMBL/GenBank/DDBJ databases">
        <title>Comparative Functional Genomics of Dry Heat Resistant strains isolated from the Viking Spacecraft.</title>
        <authorList>
            <person name="Seuylemezian A."/>
            <person name="Cooper K."/>
            <person name="Vaishampayan P."/>
        </authorList>
    </citation>
    <scope>NUCLEOTIDE SEQUENCE [LARGE SCALE GENOMIC DNA]</scope>
    <source>
        <strain evidence="3 5">ATCC 29669</strain>
    </source>
</reference>
<evidence type="ECO:0000313" key="3">
    <source>
        <dbReference type="EMBL" id="PLR97903.1"/>
    </source>
</evidence>
<accession>A0A2N5GKZ9</accession>
<sequence>MKLPLYSTVIGLFTFFMLFFISFVFKQSALTTSVAATSSIMILIGLMFLAGILDGFNPCAFSTLLLWSGFLLNRFGQEVGSSLDIEKQRKNILSYAFFYALGIFLIYFLLGIGILELFRLKSIQTTLLVQIAGLVVVVLGVLMIRDSFFSHAKALIKMPAILHPLYKKYSEPATKFGSFLSGIVIGLCSVPCGGAVYMAILLIIQSKPFVVKYPLLFVYNIGFILPVVILALVLANKKLLQTLSRDFILLRSKLKVIIGVITILLGFSSIILA</sequence>
<proteinExistence type="predicted"/>
<evidence type="ECO:0000313" key="5">
    <source>
        <dbReference type="Proteomes" id="UP000235114"/>
    </source>
</evidence>
<keyword evidence="1" id="KW-1133">Transmembrane helix</keyword>
<feature type="transmembrane region" description="Helical" evidence="1">
    <location>
        <begin position="127"/>
        <end position="144"/>
    </location>
</feature>
<dbReference type="EMBL" id="PGVA01000028">
    <property type="protein sequence ID" value="PLR82191.1"/>
    <property type="molecule type" value="Genomic_DNA"/>
</dbReference>
<dbReference type="PANTHER" id="PTHR31272:SF9">
    <property type="entry name" value="BLL1027 PROTEIN"/>
    <property type="match status" value="1"/>
</dbReference>
<feature type="transmembrane region" description="Helical" evidence="1">
    <location>
        <begin position="216"/>
        <end position="235"/>
    </location>
</feature>
<dbReference type="InterPro" id="IPR051790">
    <property type="entry name" value="Cytochrome_c-biogenesis_DsbD"/>
</dbReference>
<gene>
    <name evidence="2" type="ORF">CU635_13605</name>
    <name evidence="3" type="ORF">CVD25_08735</name>
</gene>
<dbReference type="OrthoDB" id="9797355at2"/>
<dbReference type="EMBL" id="PGVD01000025">
    <property type="protein sequence ID" value="PLR97903.1"/>
    <property type="molecule type" value="Genomic_DNA"/>
</dbReference>
<dbReference type="PANTHER" id="PTHR31272">
    <property type="entry name" value="CYTOCHROME C-TYPE BIOGENESIS PROTEIN HI_1454-RELATED"/>
    <property type="match status" value="1"/>
</dbReference>
<organism evidence="2 4">
    <name type="scientific">Bacillus canaveralius</name>
    <dbReference type="NCBI Taxonomy" id="1403243"/>
    <lineage>
        <taxon>Bacteria</taxon>
        <taxon>Bacillati</taxon>
        <taxon>Bacillota</taxon>
        <taxon>Bacilli</taxon>
        <taxon>Bacillales</taxon>
        <taxon>Bacillaceae</taxon>
        <taxon>Bacillus</taxon>
    </lineage>
</organism>
<evidence type="ECO:0000313" key="4">
    <source>
        <dbReference type="Proteomes" id="UP000234951"/>
    </source>
</evidence>